<evidence type="ECO:0000256" key="7">
    <source>
        <dbReference type="ARBA" id="ARBA00022989"/>
    </source>
</evidence>
<protein>
    <recommendedName>
        <fullName evidence="2">Protein translocase subunit SecF</fullName>
    </recommendedName>
</protein>
<feature type="domain" description="Protein export membrane protein SecD/SecF C-terminal" evidence="11">
    <location>
        <begin position="97"/>
        <end position="238"/>
    </location>
</feature>
<dbReference type="NCBIfam" id="TIGR00966">
    <property type="entry name" value="transloc_SecF"/>
    <property type="match status" value="1"/>
</dbReference>
<comment type="subcellular location">
    <subcellularLocation>
        <location evidence="1">Cell membrane</location>
        <topology evidence="1">Multi-pass membrane protein</topology>
    </subcellularLocation>
</comment>
<evidence type="ECO:0000256" key="5">
    <source>
        <dbReference type="ARBA" id="ARBA00022692"/>
    </source>
</evidence>
<dbReference type="InterPro" id="IPR048634">
    <property type="entry name" value="SecD_SecF_C"/>
</dbReference>
<feature type="transmembrane region" description="Helical" evidence="10">
    <location>
        <begin position="9"/>
        <end position="31"/>
    </location>
</feature>
<keyword evidence="8" id="KW-0811">Translocation</keyword>
<dbReference type="PANTHER" id="PTHR30081:SF8">
    <property type="entry name" value="PROTEIN TRANSLOCASE SUBUNIT SECF"/>
    <property type="match status" value="1"/>
</dbReference>
<dbReference type="InterPro" id="IPR022645">
    <property type="entry name" value="SecD/SecF_bac"/>
</dbReference>
<keyword evidence="6" id="KW-0653">Protein transport</keyword>
<dbReference type="Gene3D" id="1.20.1640.10">
    <property type="entry name" value="Multidrug efflux transporter AcrB transmembrane domain"/>
    <property type="match status" value="1"/>
</dbReference>
<dbReference type="InterPro" id="IPR022646">
    <property type="entry name" value="SecD/SecF_CS"/>
</dbReference>
<dbReference type="InterPro" id="IPR022813">
    <property type="entry name" value="SecD/SecF_arch_bac"/>
</dbReference>
<proteinExistence type="predicted"/>
<keyword evidence="7 10" id="KW-1133">Transmembrane helix</keyword>
<evidence type="ECO:0000256" key="8">
    <source>
        <dbReference type="ARBA" id="ARBA00023010"/>
    </source>
</evidence>
<sequence>MTDIVGKRFWFFIASGVVILFCIISLANFGLKPGIELSSGSMLTVNFEQTVTEADLKQELASLGYTRAIVQRTGEGNFLIRTSELTGEAKTALEDALRARFGPITESEFYSVSPMIAAETARNAGIAIAVAAVGILLYITWAFRKMPNPFRYGTCAIIALGHDALVALGIFSVLGGTLGWEINLMFITGILAVVGYSVNNTVVVFDRIRENLTRGISTNFEVVVNTSLVETLSRSLNT</sequence>
<feature type="transmembrane region" description="Helical" evidence="10">
    <location>
        <begin position="184"/>
        <end position="205"/>
    </location>
</feature>
<dbReference type="GO" id="GO:0006886">
    <property type="term" value="P:intracellular protein transport"/>
    <property type="evidence" value="ECO:0007669"/>
    <property type="project" value="InterPro"/>
</dbReference>
<keyword evidence="4" id="KW-1003">Cell membrane</keyword>
<evidence type="ECO:0000256" key="9">
    <source>
        <dbReference type="ARBA" id="ARBA00023136"/>
    </source>
</evidence>
<evidence type="ECO:0000256" key="2">
    <source>
        <dbReference type="ARBA" id="ARBA00015792"/>
    </source>
</evidence>
<feature type="non-terminal residue" evidence="12">
    <location>
        <position position="238"/>
    </location>
</feature>
<reference evidence="12" key="1">
    <citation type="journal article" date="2014" name="Front. Microbiol.">
        <title>High frequency of phylogenetically diverse reductive dehalogenase-homologous genes in deep subseafloor sedimentary metagenomes.</title>
        <authorList>
            <person name="Kawai M."/>
            <person name="Futagami T."/>
            <person name="Toyoda A."/>
            <person name="Takaki Y."/>
            <person name="Nishi S."/>
            <person name="Hori S."/>
            <person name="Arai W."/>
            <person name="Tsubouchi T."/>
            <person name="Morono Y."/>
            <person name="Uchiyama I."/>
            <person name="Ito T."/>
            <person name="Fujiyama A."/>
            <person name="Inagaki F."/>
            <person name="Takami H."/>
        </authorList>
    </citation>
    <scope>NUCLEOTIDE SEQUENCE</scope>
    <source>
        <strain evidence="12">Expedition CK06-06</strain>
    </source>
</reference>
<evidence type="ECO:0000256" key="3">
    <source>
        <dbReference type="ARBA" id="ARBA00022448"/>
    </source>
</evidence>
<dbReference type="EMBL" id="BART01000918">
    <property type="protein sequence ID" value="GAG58794.1"/>
    <property type="molecule type" value="Genomic_DNA"/>
</dbReference>
<dbReference type="AlphaFoldDB" id="X0YR40"/>
<name>X0YR40_9ZZZZ</name>
<accession>X0YR40</accession>
<evidence type="ECO:0000256" key="1">
    <source>
        <dbReference type="ARBA" id="ARBA00004651"/>
    </source>
</evidence>
<keyword evidence="9 10" id="KW-0472">Membrane</keyword>
<feature type="transmembrane region" description="Helical" evidence="10">
    <location>
        <begin position="124"/>
        <end position="143"/>
    </location>
</feature>
<dbReference type="Pfam" id="PF07549">
    <property type="entry name" value="Sec_GG"/>
    <property type="match status" value="1"/>
</dbReference>
<evidence type="ECO:0000259" key="11">
    <source>
        <dbReference type="Pfam" id="PF02355"/>
    </source>
</evidence>
<dbReference type="GO" id="GO:0005886">
    <property type="term" value="C:plasma membrane"/>
    <property type="evidence" value="ECO:0007669"/>
    <property type="project" value="UniProtKB-SubCell"/>
</dbReference>
<evidence type="ECO:0000256" key="4">
    <source>
        <dbReference type="ARBA" id="ARBA00022475"/>
    </source>
</evidence>
<evidence type="ECO:0000256" key="6">
    <source>
        <dbReference type="ARBA" id="ARBA00022927"/>
    </source>
</evidence>
<dbReference type="PANTHER" id="PTHR30081">
    <property type="entry name" value="PROTEIN-EXPORT MEMBRANE PROTEIN SEC"/>
    <property type="match status" value="1"/>
</dbReference>
<dbReference type="Pfam" id="PF02355">
    <property type="entry name" value="SecD_SecF_C"/>
    <property type="match status" value="1"/>
</dbReference>
<dbReference type="InterPro" id="IPR005665">
    <property type="entry name" value="SecF_bac"/>
</dbReference>
<feature type="transmembrane region" description="Helical" evidence="10">
    <location>
        <begin position="155"/>
        <end position="178"/>
    </location>
</feature>
<dbReference type="PRINTS" id="PR01755">
    <property type="entry name" value="SECFTRNLCASE"/>
</dbReference>
<gene>
    <name evidence="12" type="ORF">S01H4_03665</name>
</gene>
<keyword evidence="5 10" id="KW-0812">Transmembrane</keyword>
<dbReference type="SUPFAM" id="SSF82866">
    <property type="entry name" value="Multidrug efflux transporter AcrB transmembrane domain"/>
    <property type="match status" value="1"/>
</dbReference>
<keyword evidence="3" id="KW-0813">Transport</keyword>
<evidence type="ECO:0000313" key="12">
    <source>
        <dbReference type="EMBL" id="GAG58794.1"/>
    </source>
</evidence>
<organism evidence="12">
    <name type="scientific">marine sediment metagenome</name>
    <dbReference type="NCBI Taxonomy" id="412755"/>
    <lineage>
        <taxon>unclassified sequences</taxon>
        <taxon>metagenomes</taxon>
        <taxon>ecological metagenomes</taxon>
    </lineage>
</organism>
<evidence type="ECO:0000256" key="10">
    <source>
        <dbReference type="SAM" id="Phobius"/>
    </source>
</evidence>
<comment type="caution">
    <text evidence="12">The sequence shown here is derived from an EMBL/GenBank/DDBJ whole genome shotgun (WGS) entry which is preliminary data.</text>
</comment>
<dbReference type="GO" id="GO:0015450">
    <property type="term" value="F:protein-transporting ATPase activity"/>
    <property type="evidence" value="ECO:0007669"/>
    <property type="project" value="InterPro"/>
</dbReference>